<feature type="signal peptide" evidence="1">
    <location>
        <begin position="1"/>
        <end position="23"/>
    </location>
</feature>
<evidence type="ECO:0000256" key="1">
    <source>
        <dbReference type="SAM" id="SignalP"/>
    </source>
</evidence>
<reference evidence="2 3" key="1">
    <citation type="submission" date="2019-07" db="EMBL/GenBank/DDBJ databases">
        <title>Whole genome shotgun sequence of Skermanella aerolata NBRC 106429.</title>
        <authorList>
            <person name="Hosoyama A."/>
            <person name="Uohara A."/>
            <person name="Ohji S."/>
            <person name="Ichikawa N."/>
        </authorList>
    </citation>
    <scope>NUCLEOTIDE SEQUENCE [LARGE SCALE GENOMIC DNA]</scope>
    <source>
        <strain evidence="2 3">NBRC 106429</strain>
    </source>
</reference>
<dbReference type="AlphaFoldDB" id="A0A512DVJ6"/>
<sequence length="167" mass="18899">MMRAAFAPLLFLIAMTAVTPAFSAVADQNRLDRTVLPEHFSALPFSPWTLEPIPPFRQTPIRPERIVYHLKGSIRDVAKVDRDLSTACRRGAFIQRLDFIFRVKSADDRPYGIGWGSGVNLHDPERRAQADKAYLFDRQDTGLCAVWVAPLATLQRFLAPVPLRDRP</sequence>
<dbReference type="RefSeq" id="WP_052831279.1">
    <property type="nucleotide sequence ID" value="NZ_BJYZ01000021.1"/>
</dbReference>
<accession>A0A512DVJ6</accession>
<keyword evidence="1" id="KW-0732">Signal</keyword>
<organism evidence="2 3">
    <name type="scientific">Skermanella aerolata</name>
    <dbReference type="NCBI Taxonomy" id="393310"/>
    <lineage>
        <taxon>Bacteria</taxon>
        <taxon>Pseudomonadati</taxon>
        <taxon>Pseudomonadota</taxon>
        <taxon>Alphaproteobacteria</taxon>
        <taxon>Rhodospirillales</taxon>
        <taxon>Azospirillaceae</taxon>
        <taxon>Skermanella</taxon>
    </lineage>
</organism>
<feature type="chain" id="PRO_5021864089" evidence="1">
    <location>
        <begin position="24"/>
        <end position="167"/>
    </location>
</feature>
<dbReference type="OrthoDB" id="7305318at2"/>
<dbReference type="EMBL" id="BJYZ01000021">
    <property type="protein sequence ID" value="GEO40493.1"/>
    <property type="molecule type" value="Genomic_DNA"/>
</dbReference>
<evidence type="ECO:0000313" key="3">
    <source>
        <dbReference type="Proteomes" id="UP000321523"/>
    </source>
</evidence>
<name>A0A512DVJ6_9PROT</name>
<proteinExistence type="predicted"/>
<gene>
    <name evidence="2" type="ORF">SAE02_46410</name>
</gene>
<evidence type="ECO:0000313" key="2">
    <source>
        <dbReference type="EMBL" id="GEO40493.1"/>
    </source>
</evidence>
<dbReference type="Proteomes" id="UP000321523">
    <property type="component" value="Unassembled WGS sequence"/>
</dbReference>
<keyword evidence="3" id="KW-1185">Reference proteome</keyword>
<protein>
    <submittedName>
        <fullName evidence="2">Uncharacterized protein</fullName>
    </submittedName>
</protein>
<comment type="caution">
    <text evidence="2">The sequence shown here is derived from an EMBL/GenBank/DDBJ whole genome shotgun (WGS) entry which is preliminary data.</text>
</comment>